<reference evidence="1" key="2">
    <citation type="journal article" date="2021" name="PeerJ">
        <title>Extensive microbial diversity within the chicken gut microbiome revealed by metagenomics and culture.</title>
        <authorList>
            <person name="Gilroy R."/>
            <person name="Ravi A."/>
            <person name="Getino M."/>
            <person name="Pursley I."/>
            <person name="Horton D.L."/>
            <person name="Alikhan N.F."/>
            <person name="Baker D."/>
            <person name="Gharbi K."/>
            <person name="Hall N."/>
            <person name="Watson M."/>
            <person name="Adriaenssens E.M."/>
            <person name="Foster-Nyarko E."/>
            <person name="Jarju S."/>
            <person name="Secka A."/>
            <person name="Antonio M."/>
            <person name="Oren A."/>
            <person name="Chaudhuri R.R."/>
            <person name="La Ragione R."/>
            <person name="Hildebrand F."/>
            <person name="Pallen M.J."/>
        </authorList>
    </citation>
    <scope>NUCLEOTIDE SEQUENCE</scope>
    <source>
        <strain evidence="1">CHK195-26880</strain>
    </source>
</reference>
<dbReference type="Pfam" id="PF06821">
    <property type="entry name" value="Ser_hydrolase"/>
    <property type="match status" value="1"/>
</dbReference>
<dbReference type="Gene3D" id="3.40.50.1820">
    <property type="entry name" value="alpha/beta hydrolase"/>
    <property type="match status" value="1"/>
</dbReference>
<dbReference type="PANTHER" id="PTHR15394">
    <property type="entry name" value="SERINE HYDROLASE RBBP9"/>
    <property type="match status" value="1"/>
</dbReference>
<dbReference type="Proteomes" id="UP000886833">
    <property type="component" value="Unassembled WGS sequence"/>
</dbReference>
<proteinExistence type="predicted"/>
<dbReference type="InterPro" id="IPR010662">
    <property type="entry name" value="RBBP9/YdeN"/>
</dbReference>
<keyword evidence="1" id="KW-0378">Hydrolase</keyword>
<evidence type="ECO:0000313" key="1">
    <source>
        <dbReference type="EMBL" id="HIT36946.1"/>
    </source>
</evidence>
<dbReference type="SUPFAM" id="SSF53474">
    <property type="entry name" value="alpha/beta-Hydrolases"/>
    <property type="match status" value="1"/>
</dbReference>
<organism evidence="1 2">
    <name type="scientific">Candidatus Onthousia faecipullorum</name>
    <dbReference type="NCBI Taxonomy" id="2840887"/>
    <lineage>
        <taxon>Bacteria</taxon>
        <taxon>Bacillati</taxon>
        <taxon>Bacillota</taxon>
        <taxon>Bacilli</taxon>
        <taxon>Candidatus Onthousia</taxon>
    </lineage>
</organism>
<comment type="caution">
    <text evidence="1">The sequence shown here is derived from an EMBL/GenBank/DDBJ whole genome shotgun (WGS) entry which is preliminary data.</text>
</comment>
<gene>
    <name evidence="1" type="ORF">IAB59_00490</name>
</gene>
<dbReference type="GO" id="GO:0016787">
    <property type="term" value="F:hydrolase activity"/>
    <property type="evidence" value="ECO:0007669"/>
    <property type="project" value="UniProtKB-KW"/>
</dbReference>
<name>A0A9D1GA23_9FIRM</name>
<evidence type="ECO:0000313" key="2">
    <source>
        <dbReference type="Proteomes" id="UP000886833"/>
    </source>
</evidence>
<dbReference type="AlphaFoldDB" id="A0A9D1GA23"/>
<sequence length="175" mass="20114">MKDVCFLIHGSYGNPYKNFLPYLHKSITKKGYYVIVPQFPIYSLQTYDNWSDILEQYLNLGLLSETSTIITHSLGSIFIVKFLKEHNLKIKKLITVAGFNNITYEDEHLYNSFYLDNTDKISVAEDAICICSTNDKYVSLDKALSFAKMLGGKVIKYDNTGHFSSNDGYQEFRDI</sequence>
<dbReference type="EMBL" id="DVKQ01000003">
    <property type="protein sequence ID" value="HIT36946.1"/>
    <property type="molecule type" value="Genomic_DNA"/>
</dbReference>
<protein>
    <submittedName>
        <fullName evidence="1">Alpha/beta hydrolase</fullName>
    </submittedName>
</protein>
<accession>A0A9D1GA23</accession>
<dbReference type="PANTHER" id="PTHR15394:SF3">
    <property type="entry name" value="SERINE HYDROLASE RBBP9"/>
    <property type="match status" value="1"/>
</dbReference>
<reference evidence="1" key="1">
    <citation type="submission" date="2020-10" db="EMBL/GenBank/DDBJ databases">
        <authorList>
            <person name="Gilroy R."/>
        </authorList>
    </citation>
    <scope>NUCLEOTIDE SEQUENCE</scope>
    <source>
        <strain evidence="1">CHK195-26880</strain>
    </source>
</reference>
<dbReference type="InterPro" id="IPR029058">
    <property type="entry name" value="AB_hydrolase_fold"/>
</dbReference>